<proteinExistence type="predicted"/>
<feature type="region of interest" description="Disordered" evidence="1">
    <location>
        <begin position="1"/>
        <end position="41"/>
    </location>
</feature>
<feature type="non-terminal residue" evidence="2">
    <location>
        <position position="1"/>
    </location>
</feature>
<feature type="region of interest" description="Disordered" evidence="1">
    <location>
        <begin position="286"/>
        <end position="462"/>
    </location>
</feature>
<feature type="compositionally biased region" description="Basic residues" evidence="1">
    <location>
        <begin position="317"/>
        <end position="355"/>
    </location>
</feature>
<sequence length="462" mass="50019">IVVSTNVLAGDDVIVTPQETPQDGQHAERQQPDAPDQVPSTLLDVEMEPDQVPSTLLDVEMEHDSQWIETLAVTAPEPPFHLPDSAAHESQWEDTQVVGAPKPVVQAQHEETQAVVTEESVNPEQPVVESQRDHSQMIASTPSDYVDTMVEHKEDQALEQHQAGEQLDAHTHPKSDAGAWVIVDDSESEEGTTLPNDPALQKARNKPTDRNIVLVGGEAIFRAVAEHRSPLRPRTLTYDASKDPKADANTTGEEQAMMPATEPVGGHLPMDPALYEELARAEPPVYGNQLKKRGRKPKAKVLTDSAVEGESMENTHAKKVKKNKNGKKGKGKGKRAGGKKGKGGKGRAKKGKKGKGQSAMGGEAGMSAPCEMAAEMKSLHDLEELPMERSAGEEAGAKTRKRRTKAKRSSTRAAKGNEMVVEENLEESNQTRNPPKKRARKGKAAVAKAPVDAPVQPLVEPE</sequence>
<feature type="compositionally biased region" description="Low complexity" evidence="1">
    <location>
        <begin position="444"/>
        <end position="462"/>
    </location>
</feature>
<feature type="compositionally biased region" description="Basic residues" evidence="1">
    <location>
        <begin position="398"/>
        <end position="410"/>
    </location>
</feature>
<feature type="compositionally biased region" description="Basic and acidic residues" evidence="1">
    <location>
        <begin position="377"/>
        <end position="397"/>
    </location>
</feature>
<feature type="region of interest" description="Disordered" evidence="1">
    <location>
        <begin position="76"/>
        <end position="96"/>
    </location>
</feature>
<evidence type="ECO:0000313" key="3">
    <source>
        <dbReference type="Proteomes" id="UP001642484"/>
    </source>
</evidence>
<feature type="compositionally biased region" description="Basic residues" evidence="1">
    <location>
        <begin position="290"/>
        <end position="299"/>
    </location>
</feature>
<feature type="compositionally biased region" description="Basic residues" evidence="1">
    <location>
        <begin position="434"/>
        <end position="443"/>
    </location>
</feature>
<organism evidence="2 3">
    <name type="scientific">Durusdinium trenchii</name>
    <dbReference type="NCBI Taxonomy" id="1381693"/>
    <lineage>
        <taxon>Eukaryota</taxon>
        <taxon>Sar</taxon>
        <taxon>Alveolata</taxon>
        <taxon>Dinophyceae</taxon>
        <taxon>Suessiales</taxon>
        <taxon>Symbiodiniaceae</taxon>
        <taxon>Durusdinium</taxon>
    </lineage>
</organism>
<comment type="caution">
    <text evidence="2">The sequence shown here is derived from an EMBL/GenBank/DDBJ whole genome shotgun (WGS) entry which is preliminary data.</text>
</comment>
<reference evidence="2 3" key="1">
    <citation type="submission" date="2024-02" db="EMBL/GenBank/DDBJ databases">
        <authorList>
            <person name="Chen Y."/>
            <person name="Shah S."/>
            <person name="Dougan E. K."/>
            <person name="Thang M."/>
            <person name="Chan C."/>
        </authorList>
    </citation>
    <scope>NUCLEOTIDE SEQUENCE [LARGE SCALE GENOMIC DNA]</scope>
</reference>
<dbReference type="EMBL" id="CAXAMN010006908">
    <property type="protein sequence ID" value="CAK9019648.1"/>
    <property type="molecule type" value="Genomic_DNA"/>
</dbReference>
<feature type="non-terminal residue" evidence="2">
    <location>
        <position position="462"/>
    </location>
</feature>
<protein>
    <submittedName>
        <fullName evidence="2">Uncharacterized protein</fullName>
    </submittedName>
</protein>
<evidence type="ECO:0000313" key="2">
    <source>
        <dbReference type="EMBL" id="CAK9019648.1"/>
    </source>
</evidence>
<feature type="region of interest" description="Disordered" evidence="1">
    <location>
        <begin position="232"/>
        <end position="270"/>
    </location>
</feature>
<feature type="region of interest" description="Disordered" evidence="1">
    <location>
        <begin position="185"/>
        <end position="208"/>
    </location>
</feature>
<dbReference type="Proteomes" id="UP001642484">
    <property type="component" value="Unassembled WGS sequence"/>
</dbReference>
<evidence type="ECO:0000256" key="1">
    <source>
        <dbReference type="SAM" id="MobiDB-lite"/>
    </source>
</evidence>
<feature type="region of interest" description="Disordered" evidence="1">
    <location>
        <begin position="112"/>
        <end position="136"/>
    </location>
</feature>
<gene>
    <name evidence="2" type="ORF">CCMP2556_LOCUS13744</name>
</gene>
<keyword evidence="3" id="KW-1185">Reference proteome</keyword>
<name>A0ABP0JYR6_9DINO</name>
<accession>A0ABP0JYR6</accession>